<keyword evidence="3" id="KW-1185">Reference proteome</keyword>
<dbReference type="Proteomes" id="UP000727907">
    <property type="component" value="Unassembled WGS sequence"/>
</dbReference>
<organism evidence="2 3">
    <name type="scientific">Reyranella humidisoli</name>
    <dbReference type="NCBI Taxonomy" id="2849149"/>
    <lineage>
        <taxon>Bacteria</taxon>
        <taxon>Pseudomonadati</taxon>
        <taxon>Pseudomonadota</taxon>
        <taxon>Alphaproteobacteria</taxon>
        <taxon>Hyphomicrobiales</taxon>
        <taxon>Reyranellaceae</taxon>
        <taxon>Reyranella</taxon>
    </lineage>
</organism>
<gene>
    <name evidence="2" type="ORF">KQ910_09060</name>
</gene>
<dbReference type="InterPro" id="IPR037523">
    <property type="entry name" value="VOC_core"/>
</dbReference>
<dbReference type="EMBL" id="JAHOPB010000001">
    <property type="protein sequence ID" value="MBU8873912.1"/>
    <property type="molecule type" value="Genomic_DNA"/>
</dbReference>
<dbReference type="Pfam" id="PF00903">
    <property type="entry name" value="Glyoxalase"/>
    <property type="match status" value="1"/>
</dbReference>
<dbReference type="InterPro" id="IPR004360">
    <property type="entry name" value="Glyas_Fos-R_dOase_dom"/>
</dbReference>
<feature type="domain" description="VOC" evidence="1">
    <location>
        <begin position="5"/>
        <end position="131"/>
    </location>
</feature>
<dbReference type="PROSITE" id="PS51819">
    <property type="entry name" value="VOC"/>
    <property type="match status" value="1"/>
</dbReference>
<comment type="caution">
    <text evidence="2">The sequence shown here is derived from an EMBL/GenBank/DDBJ whole genome shotgun (WGS) entry which is preliminary data.</text>
</comment>
<dbReference type="RefSeq" id="WP_216958527.1">
    <property type="nucleotide sequence ID" value="NZ_JAHOPB010000001.1"/>
</dbReference>
<reference evidence="2 3" key="1">
    <citation type="submission" date="2021-06" db="EMBL/GenBank/DDBJ databases">
        <authorList>
            <person name="Lee D.H."/>
        </authorList>
    </citation>
    <scope>NUCLEOTIDE SEQUENCE [LARGE SCALE GENOMIC DNA]</scope>
    <source>
        <strain evidence="2 3">MMS21-HV4-11</strain>
    </source>
</reference>
<evidence type="ECO:0000313" key="3">
    <source>
        <dbReference type="Proteomes" id="UP000727907"/>
    </source>
</evidence>
<protein>
    <submittedName>
        <fullName evidence="2">VOC family protein</fullName>
    </submittedName>
</protein>
<evidence type="ECO:0000259" key="1">
    <source>
        <dbReference type="PROSITE" id="PS51819"/>
    </source>
</evidence>
<dbReference type="PANTHER" id="PTHR46142">
    <property type="match status" value="1"/>
</dbReference>
<proteinExistence type="predicted"/>
<sequence>MPLGPLQHYTIEPSDLEATKDFYCDVLGLENGDRPPLGFPGYWLYSGGVATVHLLGERKPREGIVVRGTEKKFEDTGRFDHIAFAASDLPGVRKRLQSKNVTFREQIVPRTGAAQIFLYDPDGVGVELNFPAEEVQAEARA</sequence>
<evidence type="ECO:0000313" key="2">
    <source>
        <dbReference type="EMBL" id="MBU8873912.1"/>
    </source>
</evidence>
<dbReference type="PANTHER" id="PTHR46142:SF3">
    <property type="entry name" value="F18B13.24 PROTEIN"/>
    <property type="match status" value="1"/>
</dbReference>
<name>A0ABS6IH37_9HYPH</name>
<accession>A0ABS6IH37</accession>